<name>A0AAD5VNP4_9AGAR</name>
<dbReference type="Proteomes" id="UP001213000">
    <property type="component" value="Unassembled WGS sequence"/>
</dbReference>
<evidence type="ECO:0000313" key="1">
    <source>
        <dbReference type="EMBL" id="KAJ3564735.1"/>
    </source>
</evidence>
<comment type="caution">
    <text evidence="1">The sequence shown here is derived from an EMBL/GenBank/DDBJ whole genome shotgun (WGS) entry which is preliminary data.</text>
</comment>
<keyword evidence="2" id="KW-1185">Reference proteome</keyword>
<dbReference type="AlphaFoldDB" id="A0AAD5VNP4"/>
<protein>
    <submittedName>
        <fullName evidence="1">Uncharacterized protein</fullName>
    </submittedName>
</protein>
<evidence type="ECO:0000313" key="2">
    <source>
        <dbReference type="Proteomes" id="UP001213000"/>
    </source>
</evidence>
<organism evidence="1 2">
    <name type="scientific">Leucocoprinus birnbaumii</name>
    <dbReference type="NCBI Taxonomy" id="56174"/>
    <lineage>
        <taxon>Eukaryota</taxon>
        <taxon>Fungi</taxon>
        <taxon>Dikarya</taxon>
        <taxon>Basidiomycota</taxon>
        <taxon>Agaricomycotina</taxon>
        <taxon>Agaricomycetes</taxon>
        <taxon>Agaricomycetidae</taxon>
        <taxon>Agaricales</taxon>
        <taxon>Agaricineae</taxon>
        <taxon>Agaricaceae</taxon>
        <taxon>Leucocoprinus</taxon>
    </lineage>
</organism>
<accession>A0AAD5VNP4</accession>
<dbReference type="EMBL" id="JANIEX010000635">
    <property type="protein sequence ID" value="KAJ3564735.1"/>
    <property type="molecule type" value="Genomic_DNA"/>
</dbReference>
<gene>
    <name evidence="1" type="ORF">NP233_g8102</name>
</gene>
<proteinExistence type="predicted"/>
<reference evidence="1" key="1">
    <citation type="submission" date="2022-07" db="EMBL/GenBank/DDBJ databases">
        <title>Genome Sequence of Leucocoprinus birnbaumii.</title>
        <authorList>
            <person name="Buettner E."/>
        </authorList>
    </citation>
    <scope>NUCLEOTIDE SEQUENCE</scope>
    <source>
        <strain evidence="1">VT141</strain>
    </source>
</reference>
<sequence>MRNVFLSRYQSHVRFYGTDAVGKLDRETRETIKMHLQLLWPHLIEASSGRPIITLIMAGYHRSTNEPAGVLCHITVRFYDNAFRTFAAVHMPPKLGETLDLLAKLNKRWDGNRFGDRFKLRMEMDIRGLKERIKWVSKLVNLYVFIVDGLRLFISNLSSVLRGESIAEIIAEVQFLLGQELFRAFWNRGSPCWHFRTRSDPRLLLWWREKHEKMWCARSRCLKGYFKVAVALDLSSDVAPVFMSEAMH</sequence>